<dbReference type="PROSITE" id="PS51420">
    <property type="entry name" value="RHO"/>
    <property type="match status" value="1"/>
</dbReference>
<dbReference type="VEuPathDB" id="TriTrypDB:BSAL_66935"/>
<evidence type="ECO:0000256" key="1">
    <source>
        <dbReference type="ARBA" id="ARBA00022741"/>
    </source>
</evidence>
<evidence type="ECO:0000313" key="4">
    <source>
        <dbReference type="EMBL" id="CUI13816.1"/>
    </source>
</evidence>
<evidence type="ECO:0000256" key="2">
    <source>
        <dbReference type="ARBA" id="ARBA00023134"/>
    </source>
</evidence>
<dbReference type="InterPro" id="IPR001806">
    <property type="entry name" value="Small_GTPase"/>
</dbReference>
<dbReference type="SUPFAM" id="SSF52540">
    <property type="entry name" value="P-loop containing nucleoside triphosphate hydrolases"/>
    <property type="match status" value="1"/>
</dbReference>
<reference evidence="5" key="1">
    <citation type="submission" date="2015-09" db="EMBL/GenBank/DDBJ databases">
        <authorList>
            <consortium name="Pathogen Informatics"/>
        </authorList>
    </citation>
    <scope>NUCLEOTIDE SEQUENCE [LARGE SCALE GENOMIC DNA]</scope>
    <source>
        <strain evidence="5">Lake Konstanz</strain>
    </source>
</reference>
<dbReference type="OrthoDB" id="8830751at2759"/>
<accession>A0A0S4KID2</accession>
<feature type="region of interest" description="Disordered" evidence="3">
    <location>
        <begin position="157"/>
        <end position="190"/>
    </location>
</feature>
<dbReference type="GO" id="GO:0007264">
    <property type="term" value="P:small GTPase-mediated signal transduction"/>
    <property type="evidence" value="ECO:0007669"/>
    <property type="project" value="InterPro"/>
</dbReference>
<dbReference type="InterPro" id="IPR003578">
    <property type="entry name" value="Small_GTPase_Rho"/>
</dbReference>
<dbReference type="PANTHER" id="PTHR24072">
    <property type="entry name" value="RHO FAMILY GTPASE"/>
    <property type="match status" value="1"/>
</dbReference>
<sequence>MLYSYTNQYQFLADKQGYVRTVFETYHALVDVDGSFPPSKISQHPTAMQLALWDTAGQEQYNELRAMCYMKTDMSAAVTAATSGGSNNTPPSPMGASSSSAAAASAVNIVQLTPRFASNNFDVSVFVLCFSWNDPSSLTHVENKWYKEVVRFAKDVEADREASETSSDGGRRAAGKKKFTAPPSNGGGSAASGRPFVIILCGTKCDTMTTTTASGAAAGSTKGMVTYEQVDYVASKISADAVVSCSAKTGEGVKEVLDTAMKKWLQRVLDDLPETLPSQTIFSSICSLM</sequence>
<dbReference type="Proteomes" id="UP000051952">
    <property type="component" value="Unassembled WGS sequence"/>
</dbReference>
<dbReference type="EMBL" id="CYKH01000436">
    <property type="protein sequence ID" value="CUI13816.1"/>
    <property type="molecule type" value="Genomic_DNA"/>
</dbReference>
<dbReference type="GO" id="GO:0005525">
    <property type="term" value="F:GTP binding"/>
    <property type="evidence" value="ECO:0007669"/>
    <property type="project" value="UniProtKB-KW"/>
</dbReference>
<dbReference type="GO" id="GO:0003924">
    <property type="term" value="F:GTPase activity"/>
    <property type="evidence" value="ECO:0007669"/>
    <property type="project" value="InterPro"/>
</dbReference>
<keyword evidence="2" id="KW-0342">GTP-binding</keyword>
<keyword evidence="1" id="KW-0547">Nucleotide-binding</keyword>
<dbReference type="Gene3D" id="3.40.50.300">
    <property type="entry name" value="P-loop containing nucleotide triphosphate hydrolases"/>
    <property type="match status" value="2"/>
</dbReference>
<dbReference type="SMART" id="SM00174">
    <property type="entry name" value="RHO"/>
    <property type="match status" value="1"/>
</dbReference>
<dbReference type="AlphaFoldDB" id="A0A0S4KID2"/>
<dbReference type="InterPro" id="IPR027417">
    <property type="entry name" value="P-loop_NTPase"/>
</dbReference>
<name>A0A0S4KID2_BODSA</name>
<keyword evidence="5" id="KW-1185">Reference proteome</keyword>
<protein>
    <submittedName>
        <fullName evidence="4">Ras-related GTP-binding protein, putative</fullName>
    </submittedName>
</protein>
<gene>
    <name evidence="4" type="ORF">BSAL_66935</name>
</gene>
<evidence type="ECO:0000256" key="3">
    <source>
        <dbReference type="SAM" id="MobiDB-lite"/>
    </source>
</evidence>
<dbReference type="Pfam" id="PF00071">
    <property type="entry name" value="Ras"/>
    <property type="match status" value="2"/>
</dbReference>
<organism evidence="4 5">
    <name type="scientific">Bodo saltans</name>
    <name type="common">Flagellated protozoan</name>
    <dbReference type="NCBI Taxonomy" id="75058"/>
    <lineage>
        <taxon>Eukaryota</taxon>
        <taxon>Discoba</taxon>
        <taxon>Euglenozoa</taxon>
        <taxon>Kinetoplastea</taxon>
        <taxon>Metakinetoplastina</taxon>
        <taxon>Eubodonida</taxon>
        <taxon>Bodonidae</taxon>
        <taxon>Bodo</taxon>
    </lineage>
</organism>
<evidence type="ECO:0000313" key="5">
    <source>
        <dbReference type="Proteomes" id="UP000051952"/>
    </source>
</evidence>
<proteinExistence type="predicted"/>